<dbReference type="InterPro" id="IPR050817">
    <property type="entry name" value="DjlA_DnaK_co-chaperone"/>
</dbReference>
<gene>
    <name evidence="2" type="primary">dnaJ</name>
    <name evidence="2" type="ORF">AK812_SmicGene3905</name>
</gene>
<evidence type="ECO:0000313" key="3">
    <source>
        <dbReference type="Proteomes" id="UP000186817"/>
    </source>
</evidence>
<protein>
    <submittedName>
        <fullName evidence="2">Chaperone protein DnaJ</fullName>
    </submittedName>
</protein>
<dbReference type="InterPro" id="IPR036869">
    <property type="entry name" value="J_dom_sf"/>
</dbReference>
<evidence type="ECO:0000313" key="2">
    <source>
        <dbReference type="EMBL" id="OLQ12214.1"/>
    </source>
</evidence>
<feature type="domain" description="J" evidence="1">
    <location>
        <begin position="57"/>
        <end position="133"/>
    </location>
</feature>
<dbReference type="Pfam" id="PF00226">
    <property type="entry name" value="DnaJ"/>
    <property type="match status" value="1"/>
</dbReference>
<accession>A0A1Q9EXP1</accession>
<dbReference type="OrthoDB" id="10250354at2759"/>
<dbReference type="PANTHER" id="PTHR24074">
    <property type="entry name" value="CO-CHAPERONE PROTEIN DJLA"/>
    <property type="match status" value="1"/>
</dbReference>
<organism evidence="2 3">
    <name type="scientific">Symbiodinium microadriaticum</name>
    <name type="common">Dinoflagellate</name>
    <name type="synonym">Zooxanthella microadriatica</name>
    <dbReference type="NCBI Taxonomy" id="2951"/>
    <lineage>
        <taxon>Eukaryota</taxon>
        <taxon>Sar</taxon>
        <taxon>Alveolata</taxon>
        <taxon>Dinophyceae</taxon>
        <taxon>Suessiales</taxon>
        <taxon>Symbiodiniaceae</taxon>
        <taxon>Symbiodinium</taxon>
    </lineage>
</organism>
<reference evidence="2 3" key="1">
    <citation type="submission" date="2016-02" db="EMBL/GenBank/DDBJ databases">
        <title>Genome analysis of coral dinoflagellate symbionts highlights evolutionary adaptations to a symbiotic lifestyle.</title>
        <authorList>
            <person name="Aranda M."/>
            <person name="Li Y."/>
            <person name="Liew Y.J."/>
            <person name="Baumgarten S."/>
            <person name="Simakov O."/>
            <person name="Wilson M."/>
            <person name="Piel J."/>
            <person name="Ashoor H."/>
            <person name="Bougouffa S."/>
            <person name="Bajic V.B."/>
            <person name="Ryu T."/>
            <person name="Ravasi T."/>
            <person name="Bayer T."/>
            <person name="Micklem G."/>
            <person name="Kim H."/>
            <person name="Bhak J."/>
            <person name="Lajeunesse T.C."/>
            <person name="Voolstra C.R."/>
        </authorList>
    </citation>
    <scope>NUCLEOTIDE SEQUENCE [LARGE SCALE GENOMIC DNA]</scope>
    <source>
        <strain evidence="2 3">CCMP2467</strain>
    </source>
</reference>
<evidence type="ECO:0000259" key="1">
    <source>
        <dbReference type="PROSITE" id="PS50076"/>
    </source>
</evidence>
<dbReference type="CDD" id="cd06257">
    <property type="entry name" value="DnaJ"/>
    <property type="match status" value="1"/>
</dbReference>
<proteinExistence type="predicted"/>
<sequence length="413" mass="46828">MDNVLGLGEWLCEMKIPGPAEWITQALAPLRGVKRRISKKTAPALVSRSPEIAALPCPYQTLGITRFADSSEIRRAYLRLALHRHPDKLRSQLGREPDAREVHAATEASWRITQAFEILSDPIRRRQHDDSLGFSPRLEEEAAAPPRSPPGDARVLLHGLQVLDLVVYPAEHCTAVLLHLRNLLRGKTIASEPDEDDQSTRRSVDSCISVQGRSYMVRVSFASLVIRSKMTKSLQLALLWRAALTELKTKASLRTGDCPSLFEKDVLNMLSAVPDLRLVFYGQVCHQRVSYRTPATANWILAMSQRTQLALVAQGRGDNRPKLQKLIERQKVEVAKDKQRFQTLAEEVMRKIDEELIRRQEHLVSAQSVVEAMNLTDERSLQRALQRFQELSPEELRRCDYLLAPPNAWEICC</sequence>
<comment type="caution">
    <text evidence="2">The sequence shown here is derived from an EMBL/GenBank/DDBJ whole genome shotgun (WGS) entry which is preliminary data.</text>
</comment>
<dbReference type="AlphaFoldDB" id="A0A1Q9EXP1"/>
<dbReference type="Gene3D" id="1.10.287.110">
    <property type="entry name" value="DnaJ domain"/>
    <property type="match status" value="1"/>
</dbReference>
<dbReference type="SUPFAM" id="SSF46565">
    <property type="entry name" value="Chaperone J-domain"/>
    <property type="match status" value="1"/>
</dbReference>
<name>A0A1Q9EXP1_SYMMI</name>
<dbReference type="EMBL" id="LSRX01000047">
    <property type="protein sequence ID" value="OLQ12214.1"/>
    <property type="molecule type" value="Genomic_DNA"/>
</dbReference>
<dbReference type="PROSITE" id="PS50076">
    <property type="entry name" value="DNAJ_2"/>
    <property type="match status" value="1"/>
</dbReference>
<keyword evidence="3" id="KW-1185">Reference proteome</keyword>
<dbReference type="PRINTS" id="PR00625">
    <property type="entry name" value="JDOMAIN"/>
</dbReference>
<dbReference type="InterPro" id="IPR001623">
    <property type="entry name" value="DnaJ_domain"/>
</dbReference>
<dbReference type="SMART" id="SM00271">
    <property type="entry name" value="DnaJ"/>
    <property type="match status" value="1"/>
</dbReference>
<dbReference type="Proteomes" id="UP000186817">
    <property type="component" value="Unassembled WGS sequence"/>
</dbReference>